<dbReference type="InterPro" id="IPR013783">
    <property type="entry name" value="Ig-like_fold"/>
</dbReference>
<dbReference type="Proteomes" id="UP000069902">
    <property type="component" value="Chromosome cPNK"/>
</dbReference>
<protein>
    <submittedName>
        <fullName evidence="1">Uncharacterized protein</fullName>
    </submittedName>
</protein>
<dbReference type="PATRIC" id="fig|389348.3.peg.1322"/>
<dbReference type="InParanoid" id="A0A0U5J9W3"/>
<dbReference type="KEGG" id="pnl:PNK_1192"/>
<dbReference type="EMBL" id="LN879502">
    <property type="protein sequence ID" value="CUI16809.1"/>
    <property type="molecule type" value="Genomic_DNA"/>
</dbReference>
<dbReference type="Gene3D" id="2.60.40.10">
    <property type="entry name" value="Immunoglobulins"/>
    <property type="match status" value="1"/>
</dbReference>
<accession>A0A0U5J9W3</accession>
<gene>
    <name evidence="1" type="ORF">PNK_1192</name>
</gene>
<proteinExistence type="predicted"/>
<organism evidence="1 2">
    <name type="scientific">Candidatus Protochlamydia naegleriophila</name>
    <dbReference type="NCBI Taxonomy" id="389348"/>
    <lineage>
        <taxon>Bacteria</taxon>
        <taxon>Pseudomonadati</taxon>
        <taxon>Chlamydiota</taxon>
        <taxon>Chlamydiia</taxon>
        <taxon>Parachlamydiales</taxon>
        <taxon>Parachlamydiaceae</taxon>
        <taxon>Candidatus Protochlamydia</taxon>
    </lineage>
</organism>
<dbReference type="RefSeq" id="WP_059060908.1">
    <property type="nucleotide sequence ID" value="NZ_LN879502.1"/>
</dbReference>
<sequence>MKLLHKTLVLLSFAGLGFQSLEAKSLEFLFNHTTQTHDGLKALFNPQISKDTKSETLYCQELTIENKSKEVLYGCYPSINNQTLFTLDSLAKQIAQEPYPALALFKIWNQSLTVVENNSNLIQEDDQYSPLDLLNFFGTCSKEEFAYQFIKLCHQIGIQTRSVNQLKEPSFDFAHEHGWIYCDLNSQQIYFALDNETIVSSESIMDDPFLALRTKHSRYDADVDFKKSWEKLANFAITHPFFAEHENLAAKDAHSRSKGFDIYPQEKLVYFTPATRERLAASEREVEHVINCEQRGLSWEYSSPLPLKSLFNKTASAVYLKDQNVTIQAGETFVFQGELTFNVSIETKEADGQLIVTCMCSKAVFPDLKSGDNVVNLGGKGDASSVQITCDVNENLEKESNASIKILNQISHFDSSPQFLLEDSSENQCEMMWWQISADPSFKVIPSNFEQIGPFTSEVMLSAISETFFNANETYYFRVRACVNGKWNNWSSPFEFTLFKPEPITAVEFGKIDDYYELNWERLYTPDSSSEYLIFGSNSLDFLPSIYSDSQVNSMMDGEVTEAEHNQNLVAITKDLKIAVDGSLAYYRIIVRQGGLLSVPSPIIHVYDDELIQPRNVLQVVEEEEGHPLLKRVLLRPSYPWTQISLPKVSAPSDVFENGLLQLHSAFLRASVLPLFEVRAYQKPAFVTQEIWEAVRPHFLPENHPAKSKLDRMFSATRVIQTPETFRKAGFKRNRPGRFSRIMASSHPDLPHYFIKAFADNELSVKAEWYKFLHRIEGAKCVREWIAKNKLQSTFSVPNKWIYPLPENPSPPNNSHFLRKNFILVAENMRILDHEKNEKAYKNKMTRKLLDDIYRLFDDVGLYDSVYAFNVPFCKDGKLATIDTEYHHRWPVPFHKLKKYFSKDMQKYWQHLIDNGGPKGHIKKGGR</sequence>
<dbReference type="STRING" id="389348.PNK_1192"/>
<evidence type="ECO:0000313" key="1">
    <source>
        <dbReference type="EMBL" id="CUI16809.1"/>
    </source>
</evidence>
<keyword evidence="2" id="KW-1185">Reference proteome</keyword>
<name>A0A0U5J9W3_9BACT</name>
<dbReference type="AlphaFoldDB" id="A0A0U5J9W3"/>
<evidence type="ECO:0000313" key="2">
    <source>
        <dbReference type="Proteomes" id="UP000069902"/>
    </source>
</evidence>
<reference evidence="2" key="1">
    <citation type="submission" date="2015-09" db="EMBL/GenBank/DDBJ databases">
        <authorList>
            <person name="Bertelli C."/>
        </authorList>
    </citation>
    <scope>NUCLEOTIDE SEQUENCE [LARGE SCALE GENOMIC DNA]</scope>
    <source>
        <strain evidence="2">KNic</strain>
    </source>
</reference>